<dbReference type="GO" id="GO:0030246">
    <property type="term" value="F:carbohydrate binding"/>
    <property type="evidence" value="ECO:0007669"/>
    <property type="project" value="InterPro"/>
</dbReference>
<dbReference type="Pfam" id="PF03632">
    <property type="entry name" value="Glyco_hydro_65m"/>
    <property type="match status" value="1"/>
</dbReference>
<evidence type="ECO:0000256" key="3">
    <source>
        <dbReference type="ARBA" id="ARBA00012757"/>
    </source>
</evidence>
<dbReference type="STRING" id="150374.A0A0M8N6F5"/>
<evidence type="ECO:0000256" key="6">
    <source>
        <dbReference type="SAM" id="SignalP"/>
    </source>
</evidence>
<dbReference type="PANTHER" id="PTHR11051">
    <property type="entry name" value="GLYCOSYL HYDROLASE-RELATED"/>
    <property type="match status" value="1"/>
</dbReference>
<feature type="chain" id="PRO_5005818969" description="alpha,alpha-trehalase" evidence="6">
    <location>
        <begin position="19"/>
        <end position="1051"/>
    </location>
</feature>
<dbReference type="InterPro" id="IPR005196">
    <property type="entry name" value="Glyco_hydro_65_N"/>
</dbReference>
<dbReference type="EMBL" id="LGSR01000013">
    <property type="protein sequence ID" value="KOS20950.1"/>
    <property type="molecule type" value="Genomic_DNA"/>
</dbReference>
<dbReference type="InterPro" id="IPR005195">
    <property type="entry name" value="Glyco_hydro_65_M"/>
</dbReference>
<dbReference type="Gene3D" id="2.70.98.40">
    <property type="entry name" value="Glycoside hydrolase, family 65, N-terminal domain"/>
    <property type="match status" value="1"/>
</dbReference>
<keyword evidence="6" id="KW-0732">Signal</keyword>
<evidence type="ECO:0000256" key="1">
    <source>
        <dbReference type="ARBA" id="ARBA00001576"/>
    </source>
</evidence>
<dbReference type="SUPFAM" id="SSF74650">
    <property type="entry name" value="Galactose mutarotase-like"/>
    <property type="match status" value="1"/>
</dbReference>
<feature type="signal peptide" evidence="6">
    <location>
        <begin position="1"/>
        <end position="18"/>
    </location>
</feature>
<dbReference type="Pfam" id="PF03636">
    <property type="entry name" value="Glyco_hydro_65N"/>
    <property type="match status" value="1"/>
</dbReference>
<dbReference type="FunFam" id="1.50.10.10:FF:000032">
    <property type="entry name" value="Vacuolar acid trehalase"/>
    <property type="match status" value="1"/>
</dbReference>
<name>A0A0M8N6F5_ESCWE</name>
<organism evidence="9 10">
    <name type="scientific">Escovopsis weberi</name>
    <dbReference type="NCBI Taxonomy" id="150374"/>
    <lineage>
        <taxon>Eukaryota</taxon>
        <taxon>Fungi</taxon>
        <taxon>Dikarya</taxon>
        <taxon>Ascomycota</taxon>
        <taxon>Pezizomycotina</taxon>
        <taxon>Sordariomycetes</taxon>
        <taxon>Hypocreomycetidae</taxon>
        <taxon>Hypocreales</taxon>
        <taxon>Hypocreaceae</taxon>
        <taxon>Escovopsis</taxon>
    </lineage>
</organism>
<dbReference type="Gene3D" id="1.50.10.10">
    <property type="match status" value="1"/>
</dbReference>
<dbReference type="PANTHER" id="PTHR11051:SF8">
    <property type="entry name" value="PROTEIN-GLUCOSYLGALACTOSYLHYDROXYLYSINE GLUCOSIDASE"/>
    <property type="match status" value="1"/>
</dbReference>
<protein>
    <recommendedName>
        <fullName evidence="3">alpha,alpha-trehalase</fullName>
        <ecNumber evidence="3">3.2.1.28</ecNumber>
    </recommendedName>
</protein>
<evidence type="ECO:0000313" key="9">
    <source>
        <dbReference type="EMBL" id="KOS20950.1"/>
    </source>
</evidence>
<dbReference type="InterPro" id="IPR012341">
    <property type="entry name" value="6hp_glycosidase-like_sf"/>
</dbReference>
<comment type="caution">
    <text evidence="9">The sequence shown here is derived from an EMBL/GenBank/DDBJ whole genome shotgun (WGS) entry which is preliminary data.</text>
</comment>
<reference evidence="9 10" key="1">
    <citation type="submission" date="2015-07" db="EMBL/GenBank/DDBJ databases">
        <title>The genome of the fungus Escovopsis weberi, a specialized disease agent of ant agriculture.</title>
        <authorList>
            <person name="de Man T.J."/>
            <person name="Stajich J.E."/>
            <person name="Kubicek C.P."/>
            <person name="Chenthamara K."/>
            <person name="Atanasova L."/>
            <person name="Druzhinina I.S."/>
            <person name="Birnbaum S."/>
            <person name="Barribeau S.M."/>
            <person name="Teiling C."/>
            <person name="Suen G."/>
            <person name="Currie C."/>
            <person name="Gerardo N.M."/>
        </authorList>
    </citation>
    <scope>NUCLEOTIDE SEQUENCE [LARGE SCALE GENOMIC DNA]</scope>
</reference>
<keyword evidence="4" id="KW-0378">Hydrolase</keyword>
<evidence type="ECO:0000256" key="5">
    <source>
        <dbReference type="ARBA" id="ARBA00023180"/>
    </source>
</evidence>
<proteinExistence type="inferred from homology"/>
<sequence length="1051" mass="113727">MRLNNLAAASLLLRAGACLESFQDRVSGCVNRHSSGSHPAPSKNVYQTSFDGVTWDQDNWMLSTTELQQGAFESRASVANGYLGINVAGAGPFFELDSDEPGGVINGWPLFSRRQTFATIAGFWDSQPLTEGRNFPWLSQYGGDSAISGVPHWGGLLLDLGNGEILDADVDAETISDFQSTYDFKAGVMTWSYKWTPASRKKTGPIGITYRLFAHKLNVNQAVVDLEIVAPKGAHSLSATVASVLDGYSAVRTDFVGSGRDGDSIYSAVRPVGIADVEAYVYAQISGSHGVDMSRKRLVSSHGSPYVRSNDSSVVETVPVSVSAGQTVRVTKFVGAASSDAFPDPRSTARTAVLDAAKAGFDALLKSHAAEWAEVLPEDSVDSFADPETNKLPQDDILVTDAIMAVVNTFYLLQNTVGKNAIEAACDAPLNVDSISVGGLASDSYAGQVFWDADLFMGPGLFTSHPDAAQRISNYRVKLYDQAKANAQTGFTSSQNETHIPAEAAAYAWMSGRFGNCTATGPCFDYEYHLNGDIGLSFVNQWVVSGDTEYFKETLFPIYDSMATLYASLLKRNGSYWTLTNMTDPDEYANNVDAGGFTMPLIAEMLRNANSFRQQFGLPQNETWNEMAENVLTLRENGVTLEFTTMNNSAVVKQADVIMLTFPLSYTDNYTTENSLNDLDYYALEQSPDGPAMTYAYFSIIANQISPSGCSAYTYAQNAFLPYLRGPWFQLSEQQVDNATINGGTHPAYPFLTGHGGANQVVIFGYLGLRLLPDDILHINPNLPPQVPYVRYRDFFWRGHAISAWSNATHTTLSRAARTTPLDTADARFDTSPITIYVGDADHPTVYKLPPKGSVVVPNRQAGFVATKEGNLVQCKPAISHDDIMPGQFPIAAIDGASSTKWQPASADKLSSMTVSFDKRDVGSLVSGFYFEWAQAPPVNATVVFHDELLSTSGKIPSGKGIVAQLSNIKPSKPFNVTAAQLDIIAMPESNTTEVTLKHPVPATRYASLYIIGNQKLSAADVEAKNGTGATVAEWAILGEEKEGCGPKRLI</sequence>
<keyword evidence="10" id="KW-1185">Reference proteome</keyword>
<feature type="domain" description="Glycoside hydrolase family 65 N-terminal" evidence="8">
    <location>
        <begin position="68"/>
        <end position="340"/>
    </location>
</feature>
<comment type="catalytic activity">
    <reaction evidence="1">
        <text>alpha,alpha-trehalose + H2O = alpha-D-glucose + beta-D-glucose</text>
        <dbReference type="Rhea" id="RHEA:32675"/>
        <dbReference type="ChEBI" id="CHEBI:15377"/>
        <dbReference type="ChEBI" id="CHEBI:15903"/>
        <dbReference type="ChEBI" id="CHEBI:16551"/>
        <dbReference type="ChEBI" id="CHEBI:17925"/>
        <dbReference type="EC" id="3.2.1.28"/>
    </reaction>
</comment>
<dbReference type="OrthoDB" id="200349at2759"/>
<dbReference type="Gene3D" id="2.60.420.10">
    <property type="entry name" value="Maltose phosphorylase, domain 3"/>
    <property type="match status" value="1"/>
</dbReference>
<evidence type="ECO:0000256" key="4">
    <source>
        <dbReference type="ARBA" id="ARBA00022801"/>
    </source>
</evidence>
<dbReference type="AlphaFoldDB" id="A0A0M8N6F5"/>
<dbReference type="InterPro" id="IPR011013">
    <property type="entry name" value="Gal_mutarotase_sf_dom"/>
</dbReference>
<accession>A0A0M8N6F5</accession>
<dbReference type="InterPro" id="IPR008928">
    <property type="entry name" value="6-hairpin_glycosidase_sf"/>
</dbReference>
<evidence type="ECO:0000313" key="10">
    <source>
        <dbReference type="Proteomes" id="UP000053831"/>
    </source>
</evidence>
<dbReference type="InterPro" id="IPR037018">
    <property type="entry name" value="GH65_N"/>
</dbReference>
<keyword evidence="5" id="KW-0325">Glycoprotein</keyword>
<evidence type="ECO:0000256" key="2">
    <source>
        <dbReference type="ARBA" id="ARBA00006768"/>
    </source>
</evidence>
<gene>
    <name evidence="9" type="ORF">ESCO_004578</name>
</gene>
<comment type="similarity">
    <text evidence="2">Belongs to the glycosyl hydrolase 65 family.</text>
</comment>
<dbReference type="GO" id="GO:0009277">
    <property type="term" value="C:fungal-type cell wall"/>
    <property type="evidence" value="ECO:0007669"/>
    <property type="project" value="TreeGrafter"/>
</dbReference>
<dbReference type="GO" id="GO:0004555">
    <property type="term" value="F:alpha,alpha-trehalase activity"/>
    <property type="evidence" value="ECO:0007669"/>
    <property type="project" value="UniProtKB-EC"/>
</dbReference>
<dbReference type="Proteomes" id="UP000053831">
    <property type="component" value="Unassembled WGS sequence"/>
</dbReference>
<evidence type="ECO:0000259" key="8">
    <source>
        <dbReference type="Pfam" id="PF03636"/>
    </source>
</evidence>
<feature type="domain" description="Glycoside hydrolase family 65 central catalytic" evidence="7">
    <location>
        <begin position="434"/>
        <end position="620"/>
    </location>
</feature>
<dbReference type="GO" id="GO:0005993">
    <property type="term" value="P:trehalose catabolic process"/>
    <property type="evidence" value="ECO:0007669"/>
    <property type="project" value="TreeGrafter"/>
</dbReference>
<dbReference type="EC" id="3.2.1.28" evidence="3"/>
<evidence type="ECO:0000259" key="7">
    <source>
        <dbReference type="Pfam" id="PF03632"/>
    </source>
</evidence>
<dbReference type="SUPFAM" id="SSF48208">
    <property type="entry name" value="Six-hairpin glycosidases"/>
    <property type="match status" value="1"/>
</dbReference>